<dbReference type="InterPro" id="IPR051049">
    <property type="entry name" value="Dienelactone_hydrolase-like"/>
</dbReference>
<reference evidence="2 3" key="1">
    <citation type="journal article" date="2015" name="Stand. Genomic Sci.">
        <title>Complete genome sequence and description of Salinispira pacifica gen. nov., sp. nov., a novel spirochaete isolated form a hypersaline microbial mat.</title>
        <authorList>
            <person name="Ben Hania W."/>
            <person name="Joseph M."/>
            <person name="Schumann P."/>
            <person name="Bunk B."/>
            <person name="Fiebig A."/>
            <person name="Sproer C."/>
            <person name="Klenk H.P."/>
            <person name="Fardeau M.L."/>
            <person name="Spring S."/>
        </authorList>
    </citation>
    <scope>NUCLEOTIDE SEQUENCE [LARGE SCALE GENOMIC DNA]</scope>
    <source>
        <strain evidence="2 3">L21-RPul-D2</strain>
    </source>
</reference>
<keyword evidence="2" id="KW-0378">Hydrolase</keyword>
<dbReference type="eggNOG" id="COG0412">
    <property type="taxonomic scope" value="Bacteria"/>
</dbReference>
<name>V5WGN2_9SPIO</name>
<dbReference type="SUPFAM" id="SSF53474">
    <property type="entry name" value="alpha/beta-Hydrolases"/>
    <property type="match status" value="1"/>
</dbReference>
<feature type="domain" description="Dienelactone hydrolase" evidence="1">
    <location>
        <begin position="64"/>
        <end position="262"/>
    </location>
</feature>
<evidence type="ECO:0000313" key="2">
    <source>
        <dbReference type="EMBL" id="AHC14987.1"/>
    </source>
</evidence>
<dbReference type="RefSeq" id="WP_024267907.1">
    <property type="nucleotide sequence ID" value="NC_023035.1"/>
</dbReference>
<dbReference type="PANTHER" id="PTHR46623:SF7">
    <property type="entry name" value="CARBOXYMETHYLENEBUTENOLIDASE"/>
    <property type="match status" value="1"/>
</dbReference>
<keyword evidence="3" id="KW-1185">Reference proteome</keyword>
<dbReference type="HOGENOM" id="CLU_054590_7_2_12"/>
<dbReference type="Proteomes" id="UP000018680">
    <property type="component" value="Chromosome"/>
</dbReference>
<evidence type="ECO:0000259" key="1">
    <source>
        <dbReference type="Pfam" id="PF01738"/>
    </source>
</evidence>
<proteinExistence type="predicted"/>
<dbReference type="Pfam" id="PF01738">
    <property type="entry name" value="DLH"/>
    <property type="match status" value="1"/>
</dbReference>
<dbReference type="EMBL" id="CP006939">
    <property type="protein sequence ID" value="AHC14987.1"/>
    <property type="molecule type" value="Genomic_DNA"/>
</dbReference>
<protein>
    <submittedName>
        <fullName evidence="2">Dienelactone hydrolase family protein</fullName>
    </submittedName>
</protein>
<dbReference type="STRING" id="1307761.L21SP2_1600"/>
<dbReference type="InterPro" id="IPR029058">
    <property type="entry name" value="AB_hydrolase_fold"/>
</dbReference>
<organism evidence="2 3">
    <name type="scientific">Salinispira pacifica</name>
    <dbReference type="NCBI Taxonomy" id="1307761"/>
    <lineage>
        <taxon>Bacteria</taxon>
        <taxon>Pseudomonadati</taxon>
        <taxon>Spirochaetota</taxon>
        <taxon>Spirochaetia</taxon>
        <taxon>Spirochaetales</taxon>
        <taxon>Spirochaetaceae</taxon>
        <taxon>Salinispira</taxon>
    </lineage>
</organism>
<dbReference type="Gene3D" id="3.40.50.1820">
    <property type="entry name" value="alpha/beta hydrolase"/>
    <property type="match status" value="1"/>
</dbReference>
<evidence type="ECO:0000313" key="3">
    <source>
        <dbReference type="Proteomes" id="UP000018680"/>
    </source>
</evidence>
<sequence>MKRNSVRIILVVLALPILLILGAGVFAAADALAFAGSGQFHSEETEYAVFYPDDVHENDLSPGELPAVLLIHEWWGLNEEHIIKAQALAARGYVVYASDAYGGKLARTVPGALFLTFTQNNSEIYSRIDDSYADMIADPLVDPQRTAVAGFCFGGRQAMMLGIRNDQPAATVTFYGSGLVTNPEEQGSLGENGPVLGIFGEEDASIPLEEVAEFKSALEIRNVEYEQEIYSGVGHAFVKAGELNGPGASARAWRRFLGFLEAEL</sequence>
<dbReference type="AlphaFoldDB" id="V5WGN2"/>
<dbReference type="OrthoDB" id="368268at2"/>
<dbReference type="KEGG" id="slr:L21SP2_1600"/>
<dbReference type="InterPro" id="IPR002925">
    <property type="entry name" value="Dienelactn_hydro"/>
</dbReference>
<dbReference type="GO" id="GO:0016787">
    <property type="term" value="F:hydrolase activity"/>
    <property type="evidence" value="ECO:0007669"/>
    <property type="project" value="UniProtKB-KW"/>
</dbReference>
<dbReference type="PANTHER" id="PTHR46623">
    <property type="entry name" value="CARBOXYMETHYLENEBUTENOLIDASE-RELATED"/>
    <property type="match status" value="1"/>
</dbReference>
<gene>
    <name evidence="2" type="ORF">L21SP2_1600</name>
</gene>
<accession>V5WGN2</accession>